<evidence type="ECO:0000313" key="2">
    <source>
        <dbReference type="Proteomes" id="UP000237347"/>
    </source>
</evidence>
<keyword evidence="2" id="KW-1185">Reference proteome</keyword>
<reference evidence="1 2" key="1">
    <citation type="journal article" date="2018" name="Sci. Data">
        <title>The draft genome sequence of cork oak.</title>
        <authorList>
            <person name="Ramos A.M."/>
            <person name="Usie A."/>
            <person name="Barbosa P."/>
            <person name="Barros P.M."/>
            <person name="Capote T."/>
            <person name="Chaves I."/>
            <person name="Simoes F."/>
            <person name="Abreu I."/>
            <person name="Carrasquinho I."/>
            <person name="Faro C."/>
            <person name="Guimaraes J.B."/>
            <person name="Mendonca D."/>
            <person name="Nobrega F."/>
            <person name="Rodrigues L."/>
            <person name="Saibo N.J.M."/>
            <person name="Varela M.C."/>
            <person name="Egas C."/>
            <person name="Matos J."/>
            <person name="Miguel C.M."/>
            <person name="Oliveira M.M."/>
            <person name="Ricardo C.P."/>
            <person name="Goncalves S."/>
        </authorList>
    </citation>
    <scope>NUCLEOTIDE SEQUENCE [LARGE SCALE GENOMIC DNA]</scope>
    <source>
        <strain evidence="2">cv. HL8</strain>
    </source>
</reference>
<comment type="caution">
    <text evidence="1">The sequence shown here is derived from an EMBL/GenBank/DDBJ whole genome shotgun (WGS) entry which is preliminary data.</text>
</comment>
<gene>
    <name evidence="1" type="ORF">CFP56_015263</name>
</gene>
<name>A0AAW0M3P6_QUESU</name>
<sequence length="78" mass="8738">MDNQVEKLNVGWKWIFHSVEDLLSAALANNTLRLKEARDVSSPKWPASKPRMLQCDCLVGAIELPPQTGKCSLHLPKL</sequence>
<accession>A0AAW0M3P6</accession>
<evidence type="ECO:0000313" key="1">
    <source>
        <dbReference type="EMBL" id="KAK7857933.1"/>
    </source>
</evidence>
<proteinExistence type="predicted"/>
<dbReference type="AlphaFoldDB" id="A0AAW0M3P6"/>
<organism evidence="1 2">
    <name type="scientific">Quercus suber</name>
    <name type="common">Cork oak</name>
    <dbReference type="NCBI Taxonomy" id="58331"/>
    <lineage>
        <taxon>Eukaryota</taxon>
        <taxon>Viridiplantae</taxon>
        <taxon>Streptophyta</taxon>
        <taxon>Embryophyta</taxon>
        <taxon>Tracheophyta</taxon>
        <taxon>Spermatophyta</taxon>
        <taxon>Magnoliopsida</taxon>
        <taxon>eudicotyledons</taxon>
        <taxon>Gunneridae</taxon>
        <taxon>Pentapetalae</taxon>
        <taxon>rosids</taxon>
        <taxon>fabids</taxon>
        <taxon>Fagales</taxon>
        <taxon>Fagaceae</taxon>
        <taxon>Quercus</taxon>
    </lineage>
</organism>
<dbReference type="EMBL" id="PKMF04000023">
    <property type="protein sequence ID" value="KAK7857933.1"/>
    <property type="molecule type" value="Genomic_DNA"/>
</dbReference>
<dbReference type="Proteomes" id="UP000237347">
    <property type="component" value="Unassembled WGS sequence"/>
</dbReference>
<protein>
    <submittedName>
        <fullName evidence="1">Uncharacterized protein</fullName>
    </submittedName>
</protein>